<gene>
    <name evidence="6" type="ORF">BC781_1118</name>
</gene>
<comment type="caution">
    <text evidence="6">The sequence shown here is derived from an EMBL/GenBank/DDBJ whole genome shotgun (WGS) entry which is preliminary data.</text>
</comment>
<evidence type="ECO:0000313" key="6">
    <source>
        <dbReference type="EMBL" id="PWJ34098.1"/>
    </source>
</evidence>
<dbReference type="GO" id="GO:0003677">
    <property type="term" value="F:DNA binding"/>
    <property type="evidence" value="ECO:0007669"/>
    <property type="project" value="UniProtKB-KW"/>
</dbReference>
<keyword evidence="7" id="KW-1185">Reference proteome</keyword>
<protein>
    <submittedName>
        <fullName evidence="6">Helix-turn-helix protein</fullName>
    </submittedName>
</protein>
<dbReference type="InterPro" id="IPR015927">
    <property type="entry name" value="Peptidase_S24_S26A/B/C"/>
</dbReference>
<evidence type="ECO:0000256" key="1">
    <source>
        <dbReference type="ARBA" id="ARBA00023015"/>
    </source>
</evidence>
<evidence type="ECO:0000259" key="4">
    <source>
        <dbReference type="Pfam" id="PF00717"/>
    </source>
</evidence>
<accession>A0A315YYX1</accession>
<dbReference type="AlphaFoldDB" id="A0A315YYX1"/>
<keyword evidence="2" id="KW-0238">DNA-binding</keyword>
<dbReference type="OrthoDB" id="980419at2"/>
<reference evidence="6 7" key="1">
    <citation type="submission" date="2018-03" db="EMBL/GenBank/DDBJ databases">
        <title>Genomic Encyclopedia of Archaeal and Bacterial Type Strains, Phase II (KMG-II): from individual species to whole genera.</title>
        <authorList>
            <person name="Goeker M."/>
        </authorList>
    </citation>
    <scope>NUCLEOTIDE SEQUENCE [LARGE SCALE GENOMIC DNA]</scope>
    <source>
        <strain evidence="6 7">DSM 28229</strain>
    </source>
</reference>
<dbReference type="InterPro" id="IPR001387">
    <property type="entry name" value="Cro/C1-type_HTH"/>
</dbReference>
<proteinExistence type="predicted"/>
<dbReference type="SUPFAM" id="SSF51306">
    <property type="entry name" value="LexA/Signal peptidase"/>
    <property type="match status" value="1"/>
</dbReference>
<keyword evidence="3" id="KW-0804">Transcription</keyword>
<evidence type="ECO:0000259" key="5">
    <source>
        <dbReference type="Pfam" id="PF01381"/>
    </source>
</evidence>
<dbReference type="InterPro" id="IPR036286">
    <property type="entry name" value="LexA/Signal_pep-like_sf"/>
</dbReference>
<feature type="domain" description="HTH cro/C1-type" evidence="5">
    <location>
        <begin position="20"/>
        <end position="67"/>
    </location>
</feature>
<evidence type="ECO:0000313" key="7">
    <source>
        <dbReference type="Proteomes" id="UP000245535"/>
    </source>
</evidence>
<dbReference type="RefSeq" id="WP_109622874.1">
    <property type="nucleotide sequence ID" value="NZ_QGDO01000011.1"/>
</dbReference>
<dbReference type="Pfam" id="PF01381">
    <property type="entry name" value="HTH_3"/>
    <property type="match status" value="1"/>
</dbReference>
<evidence type="ECO:0000256" key="2">
    <source>
        <dbReference type="ARBA" id="ARBA00023125"/>
    </source>
</evidence>
<dbReference type="CDD" id="cd00093">
    <property type="entry name" value="HTH_XRE"/>
    <property type="match status" value="1"/>
</dbReference>
<name>A0A315YYX1_SEDFL</name>
<dbReference type="CDD" id="cd06529">
    <property type="entry name" value="S24_LexA-like"/>
    <property type="match status" value="1"/>
</dbReference>
<sequence>MENLATANRFSVRLREFLFNQKLTNRELELQMGLSNGMIGKIIKGQSSISIARLEKLFVAYPDLNPNWLFIGKGKMFFSEEEDEKKRINYSNAIPHFDIEATAGDTLVFEENAEMVKDFFYLPNYSDCDFAVNVWGDSMFPRLKSGDIVLCKKLSDTGFIDYGEMYLVVTNEQRLLKYIRKAEDDTCFRLVSENEHYDDIEVQKDQVLGVYAVKGRIERISF</sequence>
<dbReference type="InterPro" id="IPR010982">
    <property type="entry name" value="Lambda_DNA-bd_dom_sf"/>
</dbReference>
<dbReference type="Gene3D" id="2.10.109.10">
    <property type="entry name" value="Umud Fragment, subunit A"/>
    <property type="match status" value="1"/>
</dbReference>
<feature type="domain" description="Peptidase S24/S26A/S26B/S26C" evidence="4">
    <location>
        <begin position="101"/>
        <end position="207"/>
    </location>
</feature>
<organism evidence="6 7">
    <name type="scientific">Sediminitomix flava</name>
    <dbReference type="NCBI Taxonomy" id="379075"/>
    <lineage>
        <taxon>Bacteria</taxon>
        <taxon>Pseudomonadati</taxon>
        <taxon>Bacteroidota</taxon>
        <taxon>Cytophagia</taxon>
        <taxon>Cytophagales</taxon>
        <taxon>Flammeovirgaceae</taxon>
        <taxon>Sediminitomix</taxon>
    </lineage>
</organism>
<dbReference type="EMBL" id="QGDO01000011">
    <property type="protein sequence ID" value="PWJ34098.1"/>
    <property type="molecule type" value="Genomic_DNA"/>
</dbReference>
<dbReference type="SUPFAM" id="SSF47413">
    <property type="entry name" value="lambda repressor-like DNA-binding domains"/>
    <property type="match status" value="1"/>
</dbReference>
<dbReference type="InterPro" id="IPR039418">
    <property type="entry name" value="LexA-like"/>
</dbReference>
<dbReference type="PANTHER" id="PTHR40661:SF1">
    <property type="entry name" value="HTH CRO_C1-TYPE DOMAIN-CONTAINING PROTEIN"/>
    <property type="match status" value="1"/>
</dbReference>
<evidence type="ECO:0000256" key="3">
    <source>
        <dbReference type="ARBA" id="ARBA00023163"/>
    </source>
</evidence>
<keyword evidence="1" id="KW-0805">Transcription regulation</keyword>
<dbReference type="PANTHER" id="PTHR40661">
    <property type="match status" value="1"/>
</dbReference>
<dbReference type="Gene3D" id="1.10.260.40">
    <property type="entry name" value="lambda repressor-like DNA-binding domains"/>
    <property type="match status" value="1"/>
</dbReference>
<dbReference type="Pfam" id="PF00717">
    <property type="entry name" value="Peptidase_S24"/>
    <property type="match status" value="1"/>
</dbReference>
<dbReference type="Proteomes" id="UP000245535">
    <property type="component" value="Unassembled WGS sequence"/>
</dbReference>